<evidence type="ECO:0000256" key="3">
    <source>
        <dbReference type="ARBA" id="ARBA00022723"/>
    </source>
</evidence>
<dbReference type="InterPro" id="IPR013154">
    <property type="entry name" value="ADH-like_N"/>
</dbReference>
<keyword evidence="4" id="KW-0862">Zinc</keyword>
<dbReference type="GO" id="GO:0046872">
    <property type="term" value="F:metal ion binding"/>
    <property type="evidence" value="ECO:0007669"/>
    <property type="project" value="UniProtKB-KW"/>
</dbReference>
<gene>
    <name evidence="7" type="ORF">HYC85_021528</name>
</gene>
<keyword evidence="3" id="KW-0479">Metal-binding</keyword>
<dbReference type="EMBL" id="JACBKZ010000010">
    <property type="protein sequence ID" value="KAF5940361.1"/>
    <property type="molecule type" value="Genomic_DNA"/>
</dbReference>
<dbReference type="Pfam" id="PF08240">
    <property type="entry name" value="ADH_N"/>
    <property type="match status" value="1"/>
</dbReference>
<reference evidence="7 8" key="2">
    <citation type="submission" date="2020-07" db="EMBL/GenBank/DDBJ databases">
        <title>Genome assembly of wild tea tree DASZ reveals pedigree and selection history of tea varieties.</title>
        <authorList>
            <person name="Zhang W."/>
        </authorList>
    </citation>
    <scope>NUCLEOTIDE SEQUENCE [LARGE SCALE GENOMIC DNA]</scope>
    <source>
        <strain evidence="8">cv. G240</strain>
        <tissue evidence="7">Leaf</tissue>
    </source>
</reference>
<dbReference type="Proteomes" id="UP000593564">
    <property type="component" value="Unassembled WGS sequence"/>
</dbReference>
<comment type="caution">
    <text evidence="7">The sequence shown here is derived from an EMBL/GenBank/DDBJ whole genome shotgun (WGS) entry which is preliminary data.</text>
</comment>
<dbReference type="SUPFAM" id="SSF50129">
    <property type="entry name" value="GroES-like"/>
    <property type="match status" value="1"/>
</dbReference>
<evidence type="ECO:0000256" key="2">
    <source>
        <dbReference type="ARBA" id="ARBA00008072"/>
    </source>
</evidence>
<comment type="similarity">
    <text evidence="2">Belongs to the zinc-containing alcohol dehydrogenase family.</text>
</comment>
<comment type="cofactor">
    <cofactor evidence="1">
        <name>Zn(2+)</name>
        <dbReference type="ChEBI" id="CHEBI:29105"/>
    </cofactor>
</comment>
<dbReference type="PANTHER" id="PTHR43350:SF2">
    <property type="entry name" value="GROES-LIKE ZINC-BINDING ALCOHOL DEHYDROGENASE FAMILY PROTEIN"/>
    <property type="match status" value="1"/>
</dbReference>
<keyword evidence="8" id="KW-1185">Reference proteome</keyword>
<organism evidence="7 8">
    <name type="scientific">Camellia sinensis</name>
    <name type="common">Tea plant</name>
    <name type="synonym">Thea sinensis</name>
    <dbReference type="NCBI Taxonomy" id="4442"/>
    <lineage>
        <taxon>Eukaryota</taxon>
        <taxon>Viridiplantae</taxon>
        <taxon>Streptophyta</taxon>
        <taxon>Embryophyta</taxon>
        <taxon>Tracheophyta</taxon>
        <taxon>Spermatophyta</taxon>
        <taxon>Magnoliopsida</taxon>
        <taxon>eudicotyledons</taxon>
        <taxon>Gunneridae</taxon>
        <taxon>Pentapetalae</taxon>
        <taxon>asterids</taxon>
        <taxon>Ericales</taxon>
        <taxon>Theaceae</taxon>
        <taxon>Camellia</taxon>
    </lineage>
</organism>
<sequence>MAFKRLSIVLRNAISSSSRTNWLAGAAASSFAPSNWRRSLCQNSVSSSSSSPSSPSASSYHLNGGPFYMRGVMFTEPNKPLSIEEFHMPRPKAGEVLIKTKACGVWHSDLHVIKGELPFASPCVVGHEITVGAHVVGAFIMPCGSCFFCNKGQDDLCEDFFAYNRAKGTLYDRETCLFLRNSGKPIYMYSMGGLADFCVVPAHGLCILPNTVPYIESAILGCAVFTAYGYGPSPYHNSTVTVYTVGTIQRQKRGNLKHPEAALACQHLEPRSEARWALQLGLDFVSRF</sequence>
<evidence type="ECO:0000256" key="5">
    <source>
        <dbReference type="ARBA" id="ARBA00023002"/>
    </source>
</evidence>
<dbReference type="Gene3D" id="3.90.180.10">
    <property type="entry name" value="Medium-chain alcohol dehydrogenases, catalytic domain"/>
    <property type="match status" value="2"/>
</dbReference>
<keyword evidence="5" id="KW-0560">Oxidoreductase</keyword>
<evidence type="ECO:0000313" key="8">
    <source>
        <dbReference type="Proteomes" id="UP000593564"/>
    </source>
</evidence>
<name>A0A7J7GKE1_CAMSI</name>
<dbReference type="AlphaFoldDB" id="A0A7J7GKE1"/>
<accession>A0A7J7GKE1</accession>
<dbReference type="GO" id="GO:0016491">
    <property type="term" value="F:oxidoreductase activity"/>
    <property type="evidence" value="ECO:0007669"/>
    <property type="project" value="UniProtKB-KW"/>
</dbReference>
<evidence type="ECO:0000313" key="7">
    <source>
        <dbReference type="EMBL" id="KAF5940361.1"/>
    </source>
</evidence>
<reference evidence="8" key="1">
    <citation type="journal article" date="2020" name="Nat. Commun.">
        <title>Genome assembly of wild tea tree DASZ reveals pedigree and selection history of tea varieties.</title>
        <authorList>
            <person name="Zhang W."/>
            <person name="Zhang Y."/>
            <person name="Qiu H."/>
            <person name="Guo Y."/>
            <person name="Wan H."/>
            <person name="Zhang X."/>
            <person name="Scossa F."/>
            <person name="Alseekh S."/>
            <person name="Zhang Q."/>
            <person name="Wang P."/>
            <person name="Xu L."/>
            <person name="Schmidt M.H."/>
            <person name="Jia X."/>
            <person name="Li D."/>
            <person name="Zhu A."/>
            <person name="Guo F."/>
            <person name="Chen W."/>
            <person name="Ni D."/>
            <person name="Usadel B."/>
            <person name="Fernie A.R."/>
            <person name="Wen W."/>
        </authorList>
    </citation>
    <scope>NUCLEOTIDE SEQUENCE [LARGE SCALE GENOMIC DNA]</scope>
    <source>
        <strain evidence="8">cv. G240</strain>
    </source>
</reference>
<evidence type="ECO:0000259" key="6">
    <source>
        <dbReference type="Pfam" id="PF08240"/>
    </source>
</evidence>
<proteinExistence type="inferred from homology"/>
<evidence type="ECO:0000256" key="1">
    <source>
        <dbReference type="ARBA" id="ARBA00001947"/>
    </source>
</evidence>
<feature type="domain" description="Alcohol dehydrogenase-like N-terminal" evidence="6">
    <location>
        <begin position="93"/>
        <end position="209"/>
    </location>
</feature>
<dbReference type="InterPro" id="IPR011032">
    <property type="entry name" value="GroES-like_sf"/>
</dbReference>
<evidence type="ECO:0000256" key="4">
    <source>
        <dbReference type="ARBA" id="ARBA00022833"/>
    </source>
</evidence>
<dbReference type="PANTHER" id="PTHR43350">
    <property type="entry name" value="NAD-DEPENDENT ALCOHOL DEHYDROGENASE"/>
    <property type="match status" value="1"/>
</dbReference>
<protein>
    <recommendedName>
        <fullName evidence="6">Alcohol dehydrogenase-like N-terminal domain-containing protein</fullName>
    </recommendedName>
</protein>